<comment type="subunit">
    <text evidence="11">Component of the SRB8-11 complex, which itself associates with the Mediator complex.</text>
</comment>
<comment type="subcellular location">
    <subcellularLocation>
        <location evidence="1 11">Nucleus</location>
    </subcellularLocation>
</comment>
<evidence type="ECO:0000256" key="10">
    <source>
        <dbReference type="ARBA" id="ARBA00032008"/>
    </source>
</evidence>
<comment type="similarity">
    <text evidence="2 11">Belongs to the Mediator complex subunit 13 family.</text>
</comment>
<feature type="domain" description="Mediator complex subunit Med13 N-terminal" evidence="15">
    <location>
        <begin position="1"/>
        <end position="443"/>
    </location>
</feature>
<dbReference type="EMBL" id="JAGHQM010001057">
    <property type="protein sequence ID" value="KAH0556612.1"/>
    <property type="molecule type" value="Genomic_DNA"/>
</dbReference>
<comment type="caution">
    <text evidence="17">The sequence shown here is derived from an EMBL/GenBank/DDBJ whole genome shotgun (WGS) entry which is preliminary data.</text>
</comment>
<dbReference type="Pfam" id="PF18296">
    <property type="entry name" value="MID_MedPIWI"/>
    <property type="match status" value="1"/>
</dbReference>
<dbReference type="InterPro" id="IPR041285">
    <property type="entry name" value="MID_MedPIWI"/>
</dbReference>
<feature type="domain" description="Mediator complex subunit Med13 C-terminal" evidence="14">
    <location>
        <begin position="1441"/>
        <end position="1760"/>
    </location>
</feature>
<feature type="coiled-coil region" evidence="12">
    <location>
        <begin position="530"/>
        <end position="577"/>
    </location>
</feature>
<dbReference type="InterPro" id="IPR009401">
    <property type="entry name" value="Med13_C"/>
</dbReference>
<feature type="compositionally biased region" description="Polar residues" evidence="13">
    <location>
        <begin position="1602"/>
        <end position="1618"/>
    </location>
</feature>
<dbReference type="PANTHER" id="PTHR48249:SF3">
    <property type="entry name" value="MEDIATOR OF RNA POLYMERASE II TRANSCRIPTION SUBUNIT 13"/>
    <property type="match status" value="1"/>
</dbReference>
<dbReference type="Proteomes" id="UP000750711">
    <property type="component" value="Unassembled WGS sequence"/>
</dbReference>
<evidence type="ECO:0000313" key="17">
    <source>
        <dbReference type="EMBL" id="KAH0556612.1"/>
    </source>
</evidence>
<evidence type="ECO:0000256" key="4">
    <source>
        <dbReference type="ARBA" id="ARBA00022491"/>
    </source>
</evidence>
<sequence>MEFPGNCLTNVLKIESHSAIHYSVYTVVPLESDPQDIDALENTYFHTYPVTPPSNPSTGVIYKNYKGILRKAEQLFRDRGANVISRLDRLELWLFESGEDAATAAAAAAAAAGGGQKGGHGKADIGSLASEGLNLQKTSSGTFRSSILEKRVLNPTARKQGTPTSGTFEPSVRASQSVNAKAVLANASLGAHSPTSTPTASAPLDVSGKLQQREDDSLLPYQLFITSIFSTISYRLARFHGYIPFNIRTLIPPRPSKGTTNGDNDYLLPCSLPSNFCPTLMTLDVRLTTTGTLLITSSTVHQKALSLLTPTTSDPPDQSPQPGETNIWLAPGGAVGTYIGPCTSSDEWTEDDTYPHEEERERARERLVKKEIESRWKSDVTEWLAEKGLDMWNWEASGGWVRVQIWTASMERGHGEDGDVAPPSPDKEVPKTILWPAALCFWRATLGGPTGHRAGTSNGPVDPDMSLENRPLSHEDTDQAAFSGLFSSGRISPVVGNITAITDTGLEWFRSPEDGGVQDPIAFAERWYLEKKLRDEKLEAKRRFREAEELLRKQEALNAAAAEEERFRREAEKLEKLATVTAARKASTAGDLQPVGGVYPTPPDGVHPQGPSLGAPGSAPGSAQPAGTLSENIERTYTGTVAQNGTAEIDTELFGPENGGDNSAEGTRKESVVTDLGMPGSSLNPGGRADIAGVGGDVDLYDELDDEMFNENGVTEADFSFFDEPDLGEAGGQGLDLMDAAGAAIGDTENNMGSRITDGDHMLGLISGNPTTEGAEARTVNHFAGNEVNLADFDIDQLMKDVTGSPQAQLGHVGNESIKANDGDHHTGSSPVARAKGIPTLENAEDHIMSPPLSPEAVRKKLLPDSDVKIESPTLARDQDGSALPDQKEGQHYPNQRRHSRFSPVVFNPSLDDSDHKYMSHGRFWFASDTEEELDRGTGVDGSSKRDAIPLIGLPKRKRKINGDATTIRQGDYLHGADEPIAARDDNNNNNNNNNNNGSDTDPDDDPRESSESDISDGDDTTEEELPQTLAAGVKRKRDMEDDGDVDMTSSLQRLAFEPVIEKERLGDLAPPPWDCLGPDSSDWSLAGVFTAKENPSDGILQLANKEFIGVGQILADQLISGTLGPLKPCSGFPHDSEEEGAVAVQRSRDEINTAEVVMEAFPGAVQCNLNAYAVVEDAPPETPLVGRNALRPIPQPKRTNSTLKSEVSSSSNIFKIPPPHVQVQRSENALEVLPPALYFWETFGFGPCSGSKDIVAFCVYPSGEGVNDGVDYFLDKMGNVYESCRLGSHVRGDADKFKEGLVPVRLPEAEANTGLDAESAVKALKDTCVQLGECLSKIPAEMQNIVIYLVNPFDHPNALVDLCTAFSVLFQAYVYCPEVQQSKNINEVVLQIVPIDFIASKTSLALPTQMQYTRLALEIYERCAQTDPEKTDVFPPTAHAPSILLAQPPPKTIDFKLTSEPSPSLLRENSVLHVGYSQSIDDRWVSVAWTDMRGDIQSSASYCLGRRNADTLRPFEEIAKEIWETTLEITEIRKVHWRLMLVKAGVMGREEIDIWTTLSSQPTNNNLTTLTLIAVDTCPSLSLRCSLPPFMPSAFNPQAATYTTPVSTPQPNTQSPDQFGATATPATPGGGGGGAPTPSAATTTATGPDTPLELDADATLVDPSDETWGVILSHRLQDSHSITRFQPALASGYLVKRTGTREQEDPPVAMSVNLLHTQRSYEPLLREILGMYRDLGTLARLKGVADPTKSVTPWHVAAAIKAQEGLSFLM</sequence>
<proteinExistence type="inferred from homology"/>
<organism evidence="17 18">
    <name type="scientific">Trichoglossum hirsutum</name>
    <dbReference type="NCBI Taxonomy" id="265104"/>
    <lineage>
        <taxon>Eukaryota</taxon>
        <taxon>Fungi</taxon>
        <taxon>Dikarya</taxon>
        <taxon>Ascomycota</taxon>
        <taxon>Pezizomycotina</taxon>
        <taxon>Geoglossomycetes</taxon>
        <taxon>Geoglossales</taxon>
        <taxon>Geoglossaceae</taxon>
        <taxon>Trichoglossum</taxon>
    </lineage>
</organism>
<protein>
    <recommendedName>
        <fullName evidence="3 11">Mediator of RNA polymerase II transcription subunit 13</fullName>
    </recommendedName>
    <alternativeName>
        <fullName evidence="10 11">Mediator complex subunit 13</fullName>
    </alternativeName>
</protein>
<feature type="region of interest" description="Disordered" evidence="13">
    <location>
        <begin position="308"/>
        <end position="361"/>
    </location>
</feature>
<evidence type="ECO:0000259" key="14">
    <source>
        <dbReference type="Pfam" id="PF06333"/>
    </source>
</evidence>
<evidence type="ECO:0000256" key="6">
    <source>
        <dbReference type="ARBA" id="ARBA00023159"/>
    </source>
</evidence>
<feature type="compositionally biased region" description="Low complexity" evidence="13">
    <location>
        <begin position="988"/>
        <end position="1000"/>
    </location>
</feature>
<keyword evidence="4 11" id="KW-0678">Repressor</keyword>
<dbReference type="InterPro" id="IPR021643">
    <property type="entry name" value="Mediator_Med13_N"/>
</dbReference>
<dbReference type="PANTHER" id="PTHR48249">
    <property type="entry name" value="MEDIATOR OF RNA POLYMERASE II TRANSCRIPTION SUBUNIT 13"/>
    <property type="match status" value="1"/>
</dbReference>
<gene>
    <name evidence="17" type="ORF">GP486_005556</name>
</gene>
<name>A0A9P8RM06_9PEZI</name>
<dbReference type="GO" id="GO:0003713">
    <property type="term" value="F:transcription coactivator activity"/>
    <property type="evidence" value="ECO:0007669"/>
    <property type="project" value="TreeGrafter"/>
</dbReference>
<evidence type="ECO:0000256" key="3">
    <source>
        <dbReference type="ARBA" id="ARBA00019618"/>
    </source>
</evidence>
<feature type="region of interest" description="Disordered" evidence="13">
    <location>
        <begin position="864"/>
        <end position="908"/>
    </location>
</feature>
<feature type="region of interest" description="Disordered" evidence="13">
    <location>
        <begin position="1186"/>
        <end position="1205"/>
    </location>
</feature>
<keyword evidence="12" id="KW-0175">Coiled coil</keyword>
<evidence type="ECO:0000256" key="5">
    <source>
        <dbReference type="ARBA" id="ARBA00023015"/>
    </source>
</evidence>
<feature type="compositionally biased region" description="Low complexity" evidence="13">
    <location>
        <begin position="1637"/>
        <end position="1649"/>
    </location>
</feature>
<dbReference type="Pfam" id="PF11597">
    <property type="entry name" value="Med13_N"/>
    <property type="match status" value="1"/>
</dbReference>
<keyword evidence="5 11" id="KW-0805">Transcription regulation</keyword>
<dbReference type="InterPro" id="IPR051139">
    <property type="entry name" value="Mediator_complx_sub13"/>
</dbReference>
<keyword evidence="7 11" id="KW-0804">Transcription</keyword>
<feature type="compositionally biased region" description="Low complexity" evidence="13">
    <location>
        <begin position="308"/>
        <end position="322"/>
    </location>
</feature>
<feature type="region of interest" description="Disordered" evidence="13">
    <location>
        <begin position="979"/>
        <end position="1051"/>
    </location>
</feature>
<keyword evidence="6 11" id="KW-0010">Activator</keyword>
<feature type="region of interest" description="Disordered" evidence="13">
    <location>
        <begin position="641"/>
        <end position="669"/>
    </location>
</feature>
<evidence type="ECO:0000256" key="13">
    <source>
        <dbReference type="SAM" id="MobiDB-lite"/>
    </source>
</evidence>
<accession>A0A9P8RM06</accession>
<feature type="compositionally biased region" description="Low complexity" evidence="13">
    <location>
        <begin position="608"/>
        <end position="627"/>
    </location>
</feature>
<feature type="region of interest" description="Disordered" evidence="13">
    <location>
        <begin position="1602"/>
        <end position="1654"/>
    </location>
</feature>
<feature type="region of interest" description="Disordered" evidence="13">
    <location>
        <begin position="815"/>
        <end position="834"/>
    </location>
</feature>
<evidence type="ECO:0000256" key="11">
    <source>
        <dbReference type="RuleBase" id="RU364134"/>
    </source>
</evidence>
<evidence type="ECO:0000259" key="16">
    <source>
        <dbReference type="Pfam" id="PF18296"/>
    </source>
</evidence>
<evidence type="ECO:0000256" key="2">
    <source>
        <dbReference type="ARBA" id="ARBA00009354"/>
    </source>
</evidence>
<evidence type="ECO:0000256" key="1">
    <source>
        <dbReference type="ARBA" id="ARBA00004123"/>
    </source>
</evidence>
<dbReference type="GO" id="GO:0045944">
    <property type="term" value="P:positive regulation of transcription by RNA polymerase II"/>
    <property type="evidence" value="ECO:0007669"/>
    <property type="project" value="TreeGrafter"/>
</dbReference>
<dbReference type="Pfam" id="PF06333">
    <property type="entry name" value="Med13_C"/>
    <property type="match status" value="1"/>
</dbReference>
<keyword evidence="18" id="KW-1185">Reference proteome</keyword>
<evidence type="ECO:0000259" key="15">
    <source>
        <dbReference type="Pfam" id="PF11597"/>
    </source>
</evidence>
<evidence type="ECO:0000256" key="9">
    <source>
        <dbReference type="ARBA" id="ARBA00025661"/>
    </source>
</evidence>
<feature type="compositionally biased region" description="Acidic residues" evidence="13">
    <location>
        <begin position="1001"/>
        <end position="1026"/>
    </location>
</feature>
<feature type="domain" description="MID" evidence="16">
    <location>
        <begin position="1253"/>
        <end position="1424"/>
    </location>
</feature>
<feature type="region of interest" description="Disordered" evidence="13">
    <location>
        <begin position="584"/>
        <end position="627"/>
    </location>
</feature>
<reference evidence="17" key="1">
    <citation type="submission" date="2021-03" db="EMBL/GenBank/DDBJ databases">
        <title>Comparative genomics and phylogenomic investigation of the class Geoglossomycetes provide insights into ecological specialization and systematics.</title>
        <authorList>
            <person name="Melie T."/>
            <person name="Pirro S."/>
            <person name="Miller A.N."/>
            <person name="Quandt A."/>
        </authorList>
    </citation>
    <scope>NUCLEOTIDE SEQUENCE</scope>
    <source>
        <strain evidence="17">CAQ_001_2017</strain>
    </source>
</reference>
<evidence type="ECO:0000256" key="7">
    <source>
        <dbReference type="ARBA" id="ARBA00023163"/>
    </source>
</evidence>
<keyword evidence="8 11" id="KW-0539">Nucleus</keyword>
<evidence type="ECO:0000313" key="18">
    <source>
        <dbReference type="Proteomes" id="UP000750711"/>
    </source>
</evidence>
<evidence type="ECO:0000256" key="8">
    <source>
        <dbReference type="ARBA" id="ARBA00023242"/>
    </source>
</evidence>
<dbReference type="GO" id="GO:0016592">
    <property type="term" value="C:mediator complex"/>
    <property type="evidence" value="ECO:0007669"/>
    <property type="project" value="InterPro"/>
</dbReference>
<comment type="function">
    <text evidence="9 11">Component of the SRB8-11 complex. The SRB8-11 complex is a regulatory module of the Mediator complex which is itself involved in regulation of basal and activated RNA polymerase II-dependent transcription. The SRB8-11 complex may be involved in the transcriptional repression of a subset of genes regulated by Mediator. It may inhibit the association of the Mediator complex with RNA polymerase II to form the holoenzyme complex.</text>
</comment>
<evidence type="ECO:0000256" key="12">
    <source>
        <dbReference type="SAM" id="Coils"/>
    </source>
</evidence>